<evidence type="ECO:0000313" key="1">
    <source>
        <dbReference type="EMBL" id="KAF6723408.1"/>
    </source>
</evidence>
<dbReference type="AlphaFoldDB" id="A0A834C7D0"/>
<comment type="caution">
    <text evidence="1">The sequence shown here is derived from an EMBL/GenBank/DDBJ whole genome shotgun (WGS) entry which is preliminary data.</text>
</comment>
<organism evidence="1 2">
    <name type="scientific">Oryzias melastigma</name>
    <name type="common">Marine medaka</name>
    <dbReference type="NCBI Taxonomy" id="30732"/>
    <lineage>
        <taxon>Eukaryota</taxon>
        <taxon>Metazoa</taxon>
        <taxon>Chordata</taxon>
        <taxon>Craniata</taxon>
        <taxon>Vertebrata</taxon>
        <taxon>Euteleostomi</taxon>
        <taxon>Actinopterygii</taxon>
        <taxon>Neopterygii</taxon>
        <taxon>Teleostei</taxon>
        <taxon>Neoteleostei</taxon>
        <taxon>Acanthomorphata</taxon>
        <taxon>Ovalentaria</taxon>
        <taxon>Atherinomorphae</taxon>
        <taxon>Beloniformes</taxon>
        <taxon>Adrianichthyidae</taxon>
        <taxon>Oryziinae</taxon>
        <taxon>Oryzias</taxon>
    </lineage>
</organism>
<protein>
    <submittedName>
        <fullName evidence="1">Uncharacterized protein</fullName>
    </submittedName>
</protein>
<accession>A0A834C7D0</accession>
<reference evidence="1" key="1">
    <citation type="journal article" name="BMC Genomics">
        <title>Long-read sequencing and de novo genome assembly of marine medaka (Oryzias melastigma).</title>
        <authorList>
            <person name="Liang P."/>
            <person name="Saqib H.S.A."/>
            <person name="Ni X."/>
            <person name="Shen Y."/>
        </authorList>
    </citation>
    <scope>NUCLEOTIDE SEQUENCE</scope>
    <source>
        <strain evidence="1">Bigg-433</strain>
    </source>
</reference>
<dbReference type="Proteomes" id="UP000646548">
    <property type="component" value="Unassembled WGS sequence"/>
</dbReference>
<sequence length="172" mass="18777">MSGVISAPSEERAPLPFIRPSGMMLEDQRTGGEPACLLLPKKEDGSRGMYMEPAAAIAAETTRIVMTLISIVSAARFQPFFHVLTVPSALQSEAALCTGGSDKDRLFRADGDMRMITGWSAAAAVKDGVQTLHLVQSQLLDSHLHFWKHLLLIRLPGSRYKLPDKPLQTSMC</sequence>
<proteinExistence type="predicted"/>
<evidence type="ECO:0000313" key="2">
    <source>
        <dbReference type="Proteomes" id="UP000646548"/>
    </source>
</evidence>
<dbReference type="EMBL" id="WKFB01000429">
    <property type="protein sequence ID" value="KAF6723408.1"/>
    <property type="molecule type" value="Genomic_DNA"/>
</dbReference>
<gene>
    <name evidence="1" type="ORF">FQA47_021246</name>
</gene>
<name>A0A834C7D0_ORYME</name>